<dbReference type="RefSeq" id="WP_004582315.1">
    <property type="nucleotide sequence ID" value="NZ_AP028878.1"/>
</dbReference>
<proteinExistence type="predicted"/>
<dbReference type="EMBL" id="APLQ01000014">
    <property type="protein sequence ID" value="ENO14095.1"/>
    <property type="molecule type" value="Genomic_DNA"/>
</dbReference>
<evidence type="ECO:0000313" key="2">
    <source>
        <dbReference type="Proteomes" id="UP000013165"/>
    </source>
</evidence>
<gene>
    <name evidence="1" type="ORF">J057_21915</name>
</gene>
<comment type="caution">
    <text evidence="1">The sequence shown here is derived from an EMBL/GenBank/DDBJ whole genome shotgun (WGS) entry which is preliminary data.</text>
</comment>
<dbReference type="OrthoDB" id="6387668at2"/>
<keyword evidence="2" id="KW-1185">Reference proteome</keyword>
<dbReference type="Proteomes" id="UP000013165">
    <property type="component" value="Unassembled WGS sequence"/>
</dbReference>
<name>N6VV81_9GAMM</name>
<evidence type="ECO:0000313" key="1">
    <source>
        <dbReference type="EMBL" id="ENO14095.1"/>
    </source>
</evidence>
<dbReference type="PATRIC" id="fig|626887.3.peg.4388"/>
<sequence>MATEQESWSVDLPGQSALHTSGFSLRFNGDPHSSNFECIPQKTSAALPAAKIVALIREGCEAYRNCFSKSA</sequence>
<reference evidence="1 2" key="1">
    <citation type="journal article" date="2013" name="Genome Announc.">
        <title>Genome Sequence of the Polycyclic Aromatic Hydrocarbon-Degrading Bacterium Strain Marinobacter nanhaiticus D15-8WT.</title>
        <authorList>
            <person name="Cui Z."/>
            <person name="Gao W."/>
            <person name="Li Q."/>
            <person name="Xu G."/>
            <person name="Zheng L."/>
        </authorList>
    </citation>
    <scope>NUCLEOTIDE SEQUENCE [LARGE SCALE GENOMIC DNA]</scope>
    <source>
        <strain evidence="1 2">D15-8W</strain>
    </source>
</reference>
<accession>N6VV81</accession>
<dbReference type="AlphaFoldDB" id="N6VV81"/>
<organism evidence="1 2">
    <name type="scientific">Marinobacter nanhaiticus D15-8W</name>
    <dbReference type="NCBI Taxonomy" id="626887"/>
    <lineage>
        <taxon>Bacteria</taxon>
        <taxon>Pseudomonadati</taxon>
        <taxon>Pseudomonadota</taxon>
        <taxon>Gammaproteobacteria</taxon>
        <taxon>Pseudomonadales</taxon>
        <taxon>Marinobacteraceae</taxon>
        <taxon>Marinobacter</taxon>
    </lineage>
</organism>
<protein>
    <submittedName>
        <fullName evidence="1">Uncharacterized protein</fullName>
    </submittedName>
</protein>
<dbReference type="HOGENOM" id="CLU_2735287_0_0_6"/>